<sequence>MFIYHGAHEVLFGVSVSSECGSASKEEYKMTPKKVAMKKSKLKGKGKRANFKFQDNMIPPHKGDLDMLDSGDFDQFLWGREIYKTTLESLKSNAREVDAANEDGSIKVADVVVYVVAVDRDVAAKVEDVTIEVAAIPIVTHAAPIVTHAAATSIVTPANLAATSLSTAATYTPTSATLTEPSSFATTTSHATSRISATTFCGQACHHLVS</sequence>
<organism evidence="1">
    <name type="scientific">Daucus carota subsp. sativus</name>
    <name type="common">Carrot</name>
    <dbReference type="NCBI Taxonomy" id="79200"/>
    <lineage>
        <taxon>Eukaryota</taxon>
        <taxon>Viridiplantae</taxon>
        <taxon>Streptophyta</taxon>
        <taxon>Embryophyta</taxon>
        <taxon>Tracheophyta</taxon>
        <taxon>Spermatophyta</taxon>
        <taxon>Magnoliopsida</taxon>
        <taxon>eudicotyledons</taxon>
        <taxon>Gunneridae</taxon>
        <taxon>Pentapetalae</taxon>
        <taxon>asterids</taxon>
        <taxon>campanulids</taxon>
        <taxon>Apiales</taxon>
        <taxon>Apiaceae</taxon>
        <taxon>Apioideae</taxon>
        <taxon>Scandiceae</taxon>
        <taxon>Daucinae</taxon>
        <taxon>Daucus</taxon>
        <taxon>Daucus sect. Daucus</taxon>
    </lineage>
</organism>
<dbReference type="EMBL" id="LNRQ01000004">
    <property type="protein sequence ID" value="KZM96940.1"/>
    <property type="molecule type" value="Genomic_DNA"/>
</dbReference>
<accession>A0A162A898</accession>
<gene>
    <name evidence="1" type="ORF">DCAR_015698</name>
    <name evidence="2" type="ORF">DCAR_0415018</name>
</gene>
<reference evidence="2" key="2">
    <citation type="submission" date="2022-03" db="EMBL/GenBank/DDBJ databases">
        <title>Draft title - Genomic analysis of global carrot germplasm unveils the trajectory of domestication and the origin of high carotenoid orange carrot.</title>
        <authorList>
            <person name="Iorizzo M."/>
            <person name="Ellison S."/>
            <person name="Senalik D."/>
            <person name="Macko-Podgorni A."/>
            <person name="Grzebelus D."/>
            <person name="Bostan H."/>
            <person name="Rolling W."/>
            <person name="Curaba J."/>
            <person name="Simon P."/>
        </authorList>
    </citation>
    <scope>NUCLEOTIDE SEQUENCE</scope>
    <source>
        <tissue evidence="2">Leaf</tissue>
    </source>
</reference>
<keyword evidence="3" id="KW-1185">Reference proteome</keyword>
<evidence type="ECO:0000313" key="1">
    <source>
        <dbReference type="EMBL" id="KZM96940.1"/>
    </source>
</evidence>
<evidence type="ECO:0000313" key="3">
    <source>
        <dbReference type="Proteomes" id="UP000077755"/>
    </source>
</evidence>
<dbReference type="EMBL" id="CP093346">
    <property type="protein sequence ID" value="WOG95691.1"/>
    <property type="molecule type" value="Genomic_DNA"/>
</dbReference>
<dbReference type="AlphaFoldDB" id="A0A162A898"/>
<protein>
    <submittedName>
        <fullName evidence="1">Uncharacterized protein</fullName>
    </submittedName>
</protein>
<name>A0A162A898_DAUCS</name>
<dbReference type="Proteomes" id="UP000077755">
    <property type="component" value="Chromosome 4"/>
</dbReference>
<reference evidence="1" key="1">
    <citation type="journal article" date="2016" name="Nat. Genet.">
        <title>A high-quality carrot genome assembly provides new insights into carotenoid accumulation and asterid genome evolution.</title>
        <authorList>
            <person name="Iorizzo M."/>
            <person name="Ellison S."/>
            <person name="Senalik D."/>
            <person name="Zeng P."/>
            <person name="Satapoomin P."/>
            <person name="Huang J."/>
            <person name="Bowman M."/>
            <person name="Iovene M."/>
            <person name="Sanseverino W."/>
            <person name="Cavagnaro P."/>
            <person name="Yildiz M."/>
            <person name="Macko-Podgorni A."/>
            <person name="Moranska E."/>
            <person name="Grzebelus E."/>
            <person name="Grzebelus D."/>
            <person name="Ashrafi H."/>
            <person name="Zheng Z."/>
            <person name="Cheng S."/>
            <person name="Spooner D."/>
            <person name="Van Deynze A."/>
            <person name="Simon P."/>
        </authorList>
    </citation>
    <scope>NUCLEOTIDE SEQUENCE [LARGE SCALE GENOMIC DNA]</scope>
    <source>
        <tissue evidence="1">Leaf</tissue>
    </source>
</reference>
<proteinExistence type="predicted"/>
<evidence type="ECO:0000313" key="2">
    <source>
        <dbReference type="EMBL" id="WOG95691.1"/>
    </source>
</evidence>
<dbReference type="Gramene" id="KZM96940">
    <property type="protein sequence ID" value="KZM96940"/>
    <property type="gene ID" value="DCAR_015698"/>
</dbReference>